<gene>
    <name evidence="3" type="primary">opcA</name>
    <name evidence="3" type="ORF">D5H78_15605</name>
</gene>
<evidence type="ECO:0000259" key="2">
    <source>
        <dbReference type="Pfam" id="PF20171"/>
    </source>
</evidence>
<accession>A0A3A3ZFB1</accession>
<dbReference type="NCBIfam" id="TIGR00534">
    <property type="entry name" value="OpcA"/>
    <property type="match status" value="1"/>
</dbReference>
<evidence type="ECO:0000313" key="4">
    <source>
        <dbReference type="Proteomes" id="UP000265614"/>
    </source>
</evidence>
<evidence type="ECO:0000313" key="3">
    <source>
        <dbReference type="EMBL" id="RJK93761.1"/>
    </source>
</evidence>
<reference evidence="3 4" key="1">
    <citation type="submission" date="2018-09" db="EMBL/GenBank/DDBJ databases">
        <title>YIM 75000 draft genome.</title>
        <authorList>
            <person name="Tang S."/>
            <person name="Feng Y."/>
        </authorList>
    </citation>
    <scope>NUCLEOTIDE SEQUENCE [LARGE SCALE GENOMIC DNA]</scope>
    <source>
        <strain evidence="3 4">YIM 75000</strain>
    </source>
</reference>
<dbReference type="AlphaFoldDB" id="A0A3A3ZFB1"/>
<dbReference type="EMBL" id="QZEZ01000008">
    <property type="protein sequence ID" value="RJK93761.1"/>
    <property type="molecule type" value="Genomic_DNA"/>
</dbReference>
<evidence type="ECO:0000259" key="1">
    <source>
        <dbReference type="Pfam" id="PF10128"/>
    </source>
</evidence>
<dbReference type="Pfam" id="PF10128">
    <property type="entry name" value="OpcA_G6PD_assem"/>
    <property type="match status" value="1"/>
</dbReference>
<sequence>MIIDLVDTTAAGIGSAMLDARRRSGSPAMGMVLTLVIATDERDHYDAMRAATAAAREHPSRILIAIRRPGRDAVRLDAEVRVGGESGPGEVVLLRMYGPLADHADSVVLPLLLPDAPVVTWWAGEAPQVPAEDPLGALAQRRVTDAAGCADPLAELRRRADNHRPGDTDLAWTRTTSWRTQLASALDEPYEPVEGVLVCAEEGNPSAELLAAWLGDRLGVPVERRSSQGPGITEVSLRTSAGPITLSRSDGRQALLTRPGQVERTVALPRRGTADLVAEELRRLDPDDTYGATLAALRRSLAAAGS</sequence>
<organism evidence="3 4">
    <name type="scientific">Vallicoccus soli</name>
    <dbReference type="NCBI Taxonomy" id="2339232"/>
    <lineage>
        <taxon>Bacteria</taxon>
        <taxon>Bacillati</taxon>
        <taxon>Actinomycetota</taxon>
        <taxon>Actinomycetes</taxon>
        <taxon>Motilibacterales</taxon>
        <taxon>Vallicoccaceae</taxon>
        <taxon>Vallicoccus</taxon>
    </lineage>
</organism>
<proteinExistence type="predicted"/>
<dbReference type="RefSeq" id="WP_119951432.1">
    <property type="nucleotide sequence ID" value="NZ_QZEZ01000008.1"/>
</dbReference>
<dbReference type="OrthoDB" id="128564at2"/>
<feature type="domain" description="Glucose-6-phosphate dehydrogenase assembly protein OpcA N-terminal" evidence="1">
    <location>
        <begin position="51"/>
        <end position="160"/>
    </location>
</feature>
<dbReference type="PANTHER" id="PTHR38658">
    <property type="entry name" value="OXPP CYCLE PROTEIN OPCA-RELATED"/>
    <property type="match status" value="1"/>
</dbReference>
<dbReference type="InterPro" id="IPR004555">
    <property type="entry name" value="G6PDH_assembly_OpcA"/>
</dbReference>
<dbReference type="Proteomes" id="UP000265614">
    <property type="component" value="Unassembled WGS sequence"/>
</dbReference>
<feature type="domain" description="Glucose-6-phosphate dehydrogenase assembly protein OpcA C-terminal" evidence="2">
    <location>
        <begin position="165"/>
        <end position="294"/>
    </location>
</feature>
<name>A0A3A3ZFB1_9ACTN</name>
<comment type="caution">
    <text evidence="3">The sequence shown here is derived from an EMBL/GenBank/DDBJ whole genome shotgun (WGS) entry which is preliminary data.</text>
</comment>
<protein>
    <submittedName>
        <fullName evidence="3">Glucose-6-phosphate dehydrogenase assembly protein OpcA</fullName>
    </submittedName>
</protein>
<dbReference type="InterPro" id="IPR046801">
    <property type="entry name" value="OpcA_G6PD_N"/>
</dbReference>
<dbReference type="InterPro" id="IPR046802">
    <property type="entry name" value="OpcA_G6PD_C"/>
</dbReference>
<dbReference type="PANTHER" id="PTHR38658:SF1">
    <property type="entry name" value="OXPP CYCLE PROTEIN OPCA-RELATED"/>
    <property type="match status" value="1"/>
</dbReference>
<keyword evidence="4" id="KW-1185">Reference proteome</keyword>
<dbReference type="Pfam" id="PF20171">
    <property type="entry name" value="OpcA_G6PD_C"/>
    <property type="match status" value="1"/>
</dbReference>